<gene>
    <name evidence="2" type="ORF">JCM19275_1261</name>
</gene>
<reference evidence="2 3" key="1">
    <citation type="journal article" date="2014" name="Genome Announc.">
        <title>Draft Genome Sequences of Marine Flavobacterium Nonlabens Strains NR17, NR24, NR27, NR32, NR33, and Ara13.</title>
        <authorList>
            <person name="Nakanishi M."/>
            <person name="Meirelles P."/>
            <person name="Suzuki R."/>
            <person name="Takatani N."/>
            <person name="Mino S."/>
            <person name="Suda W."/>
            <person name="Oshima K."/>
            <person name="Hattori M."/>
            <person name="Ohkuma M."/>
            <person name="Hosokawa M."/>
            <person name="Miyashita K."/>
            <person name="Thompson F.L."/>
            <person name="Niwa A."/>
            <person name="Sawabe T."/>
            <person name="Sawabe T."/>
        </authorList>
    </citation>
    <scope>NUCLEOTIDE SEQUENCE [LARGE SCALE GENOMIC DNA]</scope>
    <source>
        <strain evidence="3">JCM19275</strain>
    </source>
</reference>
<dbReference type="AlphaFoldDB" id="A0A090X3S0"/>
<organism evidence="2 3">
    <name type="scientific">Nonlabens ulvanivorans</name>
    <name type="common">Persicivirga ulvanivorans</name>
    <dbReference type="NCBI Taxonomy" id="906888"/>
    <lineage>
        <taxon>Bacteria</taxon>
        <taxon>Pseudomonadati</taxon>
        <taxon>Bacteroidota</taxon>
        <taxon>Flavobacteriia</taxon>
        <taxon>Flavobacteriales</taxon>
        <taxon>Flavobacteriaceae</taxon>
        <taxon>Nonlabens</taxon>
    </lineage>
</organism>
<feature type="transmembrane region" description="Helical" evidence="1">
    <location>
        <begin position="17"/>
        <end position="38"/>
    </location>
</feature>
<comment type="caution">
    <text evidence="2">The sequence shown here is derived from an EMBL/GenBank/DDBJ whole genome shotgun (WGS) entry which is preliminary data.</text>
</comment>
<protein>
    <submittedName>
        <fullName evidence="2">Uncharacterized protein</fullName>
    </submittedName>
</protein>
<evidence type="ECO:0000313" key="2">
    <source>
        <dbReference type="EMBL" id="GAL76517.1"/>
    </source>
</evidence>
<dbReference type="Proteomes" id="UP000029647">
    <property type="component" value="Unassembled WGS sequence"/>
</dbReference>
<evidence type="ECO:0000256" key="1">
    <source>
        <dbReference type="SAM" id="Phobius"/>
    </source>
</evidence>
<accession>A0A090X3S0</accession>
<proteinExistence type="predicted"/>
<evidence type="ECO:0000313" key="3">
    <source>
        <dbReference type="Proteomes" id="UP000029647"/>
    </source>
</evidence>
<keyword evidence="1" id="KW-0812">Transmembrane</keyword>
<keyword evidence="1" id="KW-0472">Membrane</keyword>
<name>A0A090X3S0_NONUL</name>
<dbReference type="EMBL" id="BBNT01000012">
    <property type="protein sequence ID" value="GAL76517.1"/>
    <property type="molecule type" value="Genomic_DNA"/>
</dbReference>
<keyword evidence="1" id="KW-1133">Transmembrane helix</keyword>
<sequence>MSALLELINPALENNSVYITLAVVFIGATTFTGLDYLVKKKWG</sequence>